<proteinExistence type="predicted"/>
<protein>
    <recommendedName>
        <fullName evidence="4">Transmembrane protein</fullName>
    </recommendedName>
</protein>
<keyword evidence="3" id="KW-1185">Reference proteome</keyword>
<dbReference type="Gramene" id="rna-AYBTSS11_LOCUS28596">
    <property type="protein sequence ID" value="CAJ1976458.1"/>
    <property type="gene ID" value="gene-AYBTSS11_LOCUS28596"/>
</dbReference>
<keyword evidence="1" id="KW-1133">Transmembrane helix</keyword>
<accession>A0AA87B6Q3</accession>
<organism evidence="2 3">
    <name type="scientific">Sphenostylis stenocarpa</name>
    <dbReference type="NCBI Taxonomy" id="92480"/>
    <lineage>
        <taxon>Eukaryota</taxon>
        <taxon>Viridiplantae</taxon>
        <taxon>Streptophyta</taxon>
        <taxon>Embryophyta</taxon>
        <taxon>Tracheophyta</taxon>
        <taxon>Spermatophyta</taxon>
        <taxon>Magnoliopsida</taxon>
        <taxon>eudicotyledons</taxon>
        <taxon>Gunneridae</taxon>
        <taxon>Pentapetalae</taxon>
        <taxon>rosids</taxon>
        <taxon>fabids</taxon>
        <taxon>Fabales</taxon>
        <taxon>Fabaceae</taxon>
        <taxon>Papilionoideae</taxon>
        <taxon>50 kb inversion clade</taxon>
        <taxon>NPAAA clade</taxon>
        <taxon>indigoferoid/millettioid clade</taxon>
        <taxon>Phaseoleae</taxon>
        <taxon>Sphenostylis</taxon>
    </lineage>
</organism>
<dbReference type="Proteomes" id="UP001189624">
    <property type="component" value="Chromosome 10"/>
</dbReference>
<evidence type="ECO:0000256" key="1">
    <source>
        <dbReference type="SAM" id="Phobius"/>
    </source>
</evidence>
<dbReference type="AlphaFoldDB" id="A0AA87B6Q3"/>
<sequence length="96" mass="10865">MATRLEGIVNAVVEPRKILVRVLILSFLFSFGFLSFLDDSSEHGLLPNHIQSRKRKMNGQGEKLQMMYLDNQLQKPPKMKQNDHPIDIGAGVSVCQ</sequence>
<dbReference type="EMBL" id="OY731407">
    <property type="protein sequence ID" value="CAJ1976458.1"/>
    <property type="molecule type" value="Genomic_DNA"/>
</dbReference>
<evidence type="ECO:0008006" key="4">
    <source>
        <dbReference type="Google" id="ProtNLM"/>
    </source>
</evidence>
<name>A0AA87B6Q3_9FABA</name>
<evidence type="ECO:0000313" key="3">
    <source>
        <dbReference type="Proteomes" id="UP001189624"/>
    </source>
</evidence>
<evidence type="ECO:0000313" key="2">
    <source>
        <dbReference type="EMBL" id="CAJ1976458.1"/>
    </source>
</evidence>
<feature type="transmembrane region" description="Helical" evidence="1">
    <location>
        <begin position="18"/>
        <end position="37"/>
    </location>
</feature>
<keyword evidence="1" id="KW-0812">Transmembrane</keyword>
<keyword evidence="1" id="KW-0472">Membrane</keyword>
<gene>
    <name evidence="2" type="ORF">AYBTSS11_LOCUS28596</name>
</gene>
<reference evidence="2" key="1">
    <citation type="submission" date="2023-10" db="EMBL/GenBank/DDBJ databases">
        <authorList>
            <person name="Domelevo Entfellner J.-B."/>
        </authorList>
    </citation>
    <scope>NUCLEOTIDE SEQUENCE</scope>
</reference>